<dbReference type="EMBL" id="JAHKNG010000033">
    <property type="protein sequence ID" value="MBU3031517.1"/>
    <property type="molecule type" value="Genomic_DNA"/>
</dbReference>
<dbReference type="InterPro" id="IPR041286">
    <property type="entry name" value="MBG_2"/>
</dbReference>
<dbReference type="NCBIfam" id="TIGR01901">
    <property type="entry name" value="adhes_NPXG"/>
    <property type="match status" value="1"/>
</dbReference>
<dbReference type="Pfam" id="PF05860">
    <property type="entry name" value="TPS"/>
    <property type="match status" value="1"/>
</dbReference>
<evidence type="ECO:0000313" key="5">
    <source>
        <dbReference type="EMBL" id="MBU3031517.1"/>
    </source>
</evidence>
<evidence type="ECO:0000256" key="2">
    <source>
        <dbReference type="ARBA" id="ARBA00022525"/>
    </source>
</evidence>
<comment type="caution">
    <text evidence="5">The sequence shown here is derived from an EMBL/GenBank/DDBJ whole genome shotgun (WGS) entry which is preliminary data.</text>
</comment>
<dbReference type="Proteomes" id="UP001166191">
    <property type="component" value="Unassembled WGS sequence"/>
</dbReference>
<keyword evidence="6" id="KW-1185">Reference proteome</keyword>
<protein>
    <submittedName>
        <fullName evidence="5">Filamentous hemagglutinin N-terminal domain-containing protein</fullName>
    </submittedName>
</protein>
<gene>
    <name evidence="5" type="ORF">KNW02_15475</name>
</gene>
<keyword evidence="3" id="KW-0732">Signal</keyword>
<comment type="subcellular location">
    <subcellularLocation>
        <location evidence="1">Secreted</location>
    </subcellularLocation>
</comment>
<dbReference type="RefSeq" id="WP_216034183.1">
    <property type="nucleotide sequence ID" value="NZ_JAHKNG010000033.1"/>
</dbReference>
<evidence type="ECO:0000256" key="3">
    <source>
        <dbReference type="ARBA" id="ARBA00022729"/>
    </source>
</evidence>
<dbReference type="PANTHER" id="PTHR12338:SF8">
    <property type="entry name" value="HEME_HEMOPEXIN-BINDING PROTEIN"/>
    <property type="match status" value="1"/>
</dbReference>
<evidence type="ECO:0000313" key="6">
    <source>
        <dbReference type="Proteomes" id="UP001166191"/>
    </source>
</evidence>
<proteinExistence type="predicted"/>
<evidence type="ECO:0000256" key="1">
    <source>
        <dbReference type="ARBA" id="ARBA00004613"/>
    </source>
</evidence>
<dbReference type="PANTHER" id="PTHR12338">
    <property type="entry name" value="AUTOTRANSPORTER"/>
    <property type="match status" value="1"/>
</dbReference>
<evidence type="ECO:0000259" key="4">
    <source>
        <dbReference type="SMART" id="SM00912"/>
    </source>
</evidence>
<name>A0ABS6ALP0_9RHOB</name>
<sequence>MARTTHASAFPGIFGSDPRLRTRAALLATTLLIAVPGLARAQNLPTGGSVVSGKVSINSPGANLMVIRQGSDRAVVNWNSFSIGNGASVNIRQPGTSSAIMNRVTGDTTSRIHGSLTANGQVYIVNPNGILIGRNGAINTGGGFVASTLDVSNQDFNAGRLTFGGNGRSAPVTNQGSITVGSGGYAALIGGRVNNAGTISAPLGRIGLGAGERVTLDLSGDRFLMVALPSADDGNDSALIENSGRLSADGGRIEMKAATARNAARNAINLSGVAEARSVSMRNGAIVLGGGNGGAVRVSGKVSAAAPRQPRIRTSLNTSERPPRLKGGQIQMTGAEIMLLGALLDVRGDGGGGTVRIGGDFAGKGPMPHARTLSADAGTRILADALTEGRGGRIALWSDRRTGFHGNISARGGGGGGKGGFVEVSSAGDVRYAGLADLRAPKGEWGRLLLDPLNIIISDDEGATVSTSTVEANLATGNWTLDTSAPPFGGAGEAAGNIDVEGDLNWTTATTLALRADNNINVDDTSVIAPNGGLDLGATNSINLLAATVLVNGLTMNAAGINMSGGSVTQTGGTGSVTADVFSMFGGTWTQNNPTLPAFNVRDFRLDSDLYTSTRFLRASGGTGTATDPYLLTDVYGLQGMDSSADIDGGEGPSIPLLASHFALAGDIEASATDQWNRDDSLGGIGGFDPIGVGENEFTGSLDGRGNSIDQLFVGDIRPDGGLFAETENATIRNLDLTGLRISASGNAGGLVVVAEDTTIENVSASGTVSVSGSFGTKVAGGLVGAMQGGSIIDSYSAAAVNVDLGGGDGPAFIFAGGLAGGIDVDGEVSRSFSTGNVTVQSDHPDALNGFVGGFTGFLGGSITDAYSSGNVSFTQSATAPSATGSVSVGGFAGYHDTTPPAPVDTIPPGTGDTGLTMIRTAAHGNVSVVGGSLATRVGGHTGQNYNGNIIDSYADGNVTSSSTAAQDVGGLIGSTGEGEVRNTYARGAVRASGTGATRIGGLIGYNEIPSAGGAPATTVTASFYDRGTSGQAPNGLPGYGQALATGTFQDTAAFFALAGSQGWDFVNVWAPGDSGAHPAIYTIDRVVFARPNDLTLQYGGAETARATGTVAGGPSVYVFAEDGETLATGPVFGRLVFPSRNVGTGQFTLATRSLTSSAGDAYRVVDLPADYEITPAPLTIRANDQGKTYGGNFVFDGDEFTRTRLFYDDRLTSVDLASDGAGSRASVGDSDITVSDAVGTGLSNYDISYVDGTMTVDPASLVITANDQSKAFGDTFAFAGTEFTPSGLMSWDGIDRVALTSDGAPTTAAAGSYAINAADASGSGLANYTITYRPGRMDVATADIDDIPRPIPFPTTELPNPIDKLEFGPGSETIPGTILTTGISTTQTVLTSRRTLQQVDQFAAVLEIAAQGCSQSDTDVSRYLACLSDALDDFANKLDEISTDLPPGMENVAQIVRDARRNIDNARTRAEQRLAGATTAAEREAIRRDAIAEARGAIATASAEIRAAITLVRADDPELASVQTATINRVAQAVDSVGIELSRAVGL</sequence>
<organism evidence="5 6">
    <name type="scientific">Paracoccus marinaquae</name>
    <dbReference type="NCBI Taxonomy" id="2841926"/>
    <lineage>
        <taxon>Bacteria</taxon>
        <taxon>Pseudomonadati</taxon>
        <taxon>Pseudomonadota</taxon>
        <taxon>Alphaproteobacteria</taxon>
        <taxon>Rhodobacterales</taxon>
        <taxon>Paracoccaceae</taxon>
        <taxon>Paracoccus</taxon>
    </lineage>
</organism>
<feature type="domain" description="Filamentous haemagglutinin FhaB/tRNA nuclease CdiA-like TPS" evidence="4">
    <location>
        <begin position="41"/>
        <end position="155"/>
    </location>
</feature>
<dbReference type="InterPro" id="IPR050909">
    <property type="entry name" value="Bact_Autotransporter_VF"/>
</dbReference>
<keyword evidence="2" id="KW-0964">Secreted</keyword>
<reference evidence="5" key="1">
    <citation type="submission" date="2021-06" db="EMBL/GenBank/DDBJ databases">
        <title>Paracoccus bacterium XHP0099 sp. nov., isolated from the surface waters of the Yellow Sea.</title>
        <authorList>
            <person name="Xue H."/>
            <person name="Zhang D."/>
        </authorList>
    </citation>
    <scope>NUCLEOTIDE SEQUENCE</scope>
    <source>
        <strain evidence="5">XHP0099</strain>
    </source>
</reference>
<dbReference type="Pfam" id="PF18676">
    <property type="entry name" value="MBG_2"/>
    <property type="match status" value="2"/>
</dbReference>
<dbReference type="InterPro" id="IPR008638">
    <property type="entry name" value="FhaB/CdiA-like_TPS"/>
</dbReference>
<accession>A0ABS6ALP0</accession>
<dbReference type="SMART" id="SM00912">
    <property type="entry name" value="Haemagg_act"/>
    <property type="match status" value="1"/>
</dbReference>